<evidence type="ECO:0000256" key="6">
    <source>
        <dbReference type="ARBA" id="ARBA00022832"/>
    </source>
</evidence>
<evidence type="ECO:0000256" key="7">
    <source>
        <dbReference type="ARBA" id="ARBA00022840"/>
    </source>
</evidence>
<dbReference type="PANTHER" id="PTHR42853">
    <property type="entry name" value="ACETYL-COENZYME A CARBOXYLASE CARBOXYL TRANSFERASE SUBUNIT ALPHA"/>
    <property type="match status" value="1"/>
</dbReference>
<keyword evidence="7" id="KW-0067">ATP-binding</keyword>
<comment type="pathway">
    <text evidence="1">Lipid metabolism; malonyl-CoA biosynthesis; malonyl-CoA from acetyl-CoA: step 1/1.</text>
</comment>
<keyword evidence="9" id="KW-0275">Fatty acid biosynthesis</keyword>
<keyword evidence="11" id="KW-0175">Coiled coil</keyword>
<sequence>MFNCNHQAIRPVSEGFRPKSVLLCESQTLVIWGIEFKGVWLANMASSSATLASSAASDLLRSSTGGFTGVPLRTLGRTGLVLKRRDLTVSVTAKLRKVKKKEYPWSGNLDPNVKGGVLTHLSPFKPLKEKPKPVILDFEKPLLDLEKKISDVRKMADETGLDFSDQISSLENKYQKALKNLYTHLTPIQRVNIARHPHRPTCLDHIFNITDKFMELHGDRNGYDDPAIVTGLGSIDGRTYMFIGHQKGRNTKESINRNFGMPTPHGYRKALRMMEYADHHGFPVVTFIDTPGAYADLKSEELNQGEAIAHNLRSMFGLKVPVISIVIGEGGSGGALAIGCANKLLMLENGVFYVASPEACAAILWKSSKAAPKAAKKLKITATELCKLKVADGVIPEPLGGAHVDPSWTSQQIKIAINKAMDELTKMNTEDLLKHRMLKFRKLEVQIEKLKQQILKSSSQPPKLNLDKTIKKLEEKLEKEVDQELSEAAKALGLTQSLSKLRDEFSKASSDDQPLDPLLKGKIEKLQADFNRRLSAAPNANKLKKKHGMLKELTKVKLLLSDRNKDIPPAKISDSKVEVQIEKLKQQILKSSSQPPKLDLDETLKKLEEKLEKEGKIEKLQADFNRRLSAAPNANKLKKKHDELTKVKLLLSDRNKEVASSKINKEAATLTQELKKKFDDVMNNPRIKENYEALQSEIQRASSASDLDDELKKKIIEFNNEVDLQVANAVKSVGLDVQFVKPGQDGNKFLVREIEELNKDVKKEIDVLANSSTDIKRMIEQLKVEVAKAGGTPNSESKNRIVALTQKIKRSLAEAVGSSSLKERYENLMSGTSGDGSLKVGNGLTDDELREKVGANCSFS</sequence>
<evidence type="ECO:0000256" key="10">
    <source>
        <dbReference type="ARBA" id="ARBA00049152"/>
    </source>
</evidence>
<accession>A0A072U103</accession>
<dbReference type="EC" id="2.1.3.15" evidence="2"/>
<dbReference type="GO" id="GO:0005524">
    <property type="term" value="F:ATP binding"/>
    <property type="evidence" value="ECO:0007669"/>
    <property type="project" value="UniProtKB-KW"/>
</dbReference>
<keyword evidence="6" id="KW-0276">Fatty acid metabolism</keyword>
<dbReference type="GO" id="GO:0003989">
    <property type="term" value="F:acetyl-CoA carboxylase activity"/>
    <property type="evidence" value="ECO:0007669"/>
    <property type="project" value="InterPro"/>
</dbReference>
<dbReference type="PRINTS" id="PR01069">
    <property type="entry name" value="ACCCTRFRASEA"/>
</dbReference>
<evidence type="ECO:0000313" key="13">
    <source>
        <dbReference type="EMBL" id="KEH23131.1"/>
    </source>
</evidence>
<evidence type="ECO:0000256" key="3">
    <source>
        <dbReference type="ARBA" id="ARBA00022516"/>
    </source>
</evidence>
<name>A0A072U103_MEDTR</name>
<evidence type="ECO:0000313" key="14">
    <source>
        <dbReference type="EnsemblPlants" id="KEH23131"/>
    </source>
</evidence>
<dbReference type="EnsemblPlants" id="KEH23131">
    <property type="protein sequence ID" value="KEH23131"/>
    <property type="gene ID" value="MTR_7g066870"/>
</dbReference>
<organism evidence="13 15">
    <name type="scientific">Medicago truncatula</name>
    <name type="common">Barrel medic</name>
    <name type="synonym">Medicago tribuloides</name>
    <dbReference type="NCBI Taxonomy" id="3880"/>
    <lineage>
        <taxon>Eukaryota</taxon>
        <taxon>Viridiplantae</taxon>
        <taxon>Streptophyta</taxon>
        <taxon>Embryophyta</taxon>
        <taxon>Tracheophyta</taxon>
        <taxon>Spermatophyta</taxon>
        <taxon>Magnoliopsida</taxon>
        <taxon>eudicotyledons</taxon>
        <taxon>Gunneridae</taxon>
        <taxon>Pentapetalae</taxon>
        <taxon>rosids</taxon>
        <taxon>fabids</taxon>
        <taxon>Fabales</taxon>
        <taxon>Fabaceae</taxon>
        <taxon>Papilionoideae</taxon>
        <taxon>50 kb inversion clade</taxon>
        <taxon>NPAAA clade</taxon>
        <taxon>Hologalegina</taxon>
        <taxon>IRL clade</taxon>
        <taxon>Trifolieae</taxon>
        <taxon>Medicago</taxon>
    </lineage>
</organism>
<evidence type="ECO:0000256" key="11">
    <source>
        <dbReference type="SAM" id="Coils"/>
    </source>
</evidence>
<dbReference type="InterPro" id="IPR011763">
    <property type="entry name" value="COA_CT_C"/>
</dbReference>
<dbReference type="GO" id="GO:0009317">
    <property type="term" value="C:acetyl-CoA carboxylase complex"/>
    <property type="evidence" value="ECO:0000318"/>
    <property type="project" value="GO_Central"/>
</dbReference>
<dbReference type="NCBIfam" id="NF004344">
    <property type="entry name" value="PRK05724.1"/>
    <property type="match status" value="1"/>
</dbReference>
<keyword evidence="4 13" id="KW-0808">Transferase</keyword>
<keyword evidence="5" id="KW-0547">Nucleotide-binding</keyword>
<dbReference type="GO" id="GO:0016743">
    <property type="term" value="F:carboxyl- or carbamoyltransferase activity"/>
    <property type="evidence" value="ECO:0007669"/>
    <property type="project" value="InterPro"/>
</dbReference>
<evidence type="ECO:0000256" key="8">
    <source>
        <dbReference type="ARBA" id="ARBA00023098"/>
    </source>
</evidence>
<dbReference type="HAMAP" id="MF_00823">
    <property type="entry name" value="AcetylCoA_CT_alpha"/>
    <property type="match status" value="1"/>
</dbReference>
<evidence type="ECO:0000256" key="9">
    <source>
        <dbReference type="ARBA" id="ARBA00023160"/>
    </source>
</evidence>
<dbReference type="UniPathway" id="UPA00655">
    <property type="reaction ID" value="UER00711"/>
</dbReference>
<proteinExistence type="inferred from homology"/>
<feature type="coiled-coil region" evidence="11">
    <location>
        <begin position="433"/>
        <end position="483"/>
    </location>
</feature>
<dbReference type="STRING" id="3880.A0A072U103"/>
<dbReference type="PANTHER" id="PTHR42853:SF3">
    <property type="entry name" value="ACETYL-COENZYME A CARBOXYLASE CARBOXYL TRANSFERASE SUBUNIT ALPHA, CHLOROPLASTIC"/>
    <property type="match status" value="1"/>
</dbReference>
<dbReference type="HOGENOM" id="CLU_014866_2_1_1"/>
<dbReference type="Gene3D" id="3.90.226.10">
    <property type="entry name" value="2-enoyl-CoA Hydratase, Chain A, domain 1"/>
    <property type="match status" value="1"/>
</dbReference>
<dbReference type="Proteomes" id="UP000002051">
    <property type="component" value="Unassembled WGS sequence"/>
</dbReference>
<dbReference type="AlphaFoldDB" id="A0A072U103"/>
<gene>
    <name evidence="13" type="ordered locus">MTR_7g066870</name>
</gene>
<protein>
    <recommendedName>
        <fullName evidence="2">acetyl-CoA carboxytransferase</fullName>
        <ecNumber evidence="2">2.1.3.15</ecNumber>
    </recommendedName>
</protein>
<dbReference type="GO" id="GO:0006633">
    <property type="term" value="P:fatty acid biosynthetic process"/>
    <property type="evidence" value="ECO:0000318"/>
    <property type="project" value="GO_Central"/>
</dbReference>
<evidence type="ECO:0000259" key="12">
    <source>
        <dbReference type="PROSITE" id="PS50989"/>
    </source>
</evidence>
<evidence type="ECO:0000256" key="5">
    <source>
        <dbReference type="ARBA" id="ARBA00022741"/>
    </source>
</evidence>
<dbReference type="NCBIfam" id="TIGR00513">
    <property type="entry name" value="accA"/>
    <property type="match status" value="1"/>
</dbReference>
<comment type="catalytic activity">
    <reaction evidence="10">
        <text>N(6)-carboxybiotinyl-L-lysyl-[protein] + acetyl-CoA = N(6)-biotinyl-L-lysyl-[protein] + malonyl-CoA</text>
        <dbReference type="Rhea" id="RHEA:54728"/>
        <dbReference type="Rhea" id="RHEA-COMP:10505"/>
        <dbReference type="Rhea" id="RHEA-COMP:10506"/>
        <dbReference type="ChEBI" id="CHEBI:57288"/>
        <dbReference type="ChEBI" id="CHEBI:57384"/>
        <dbReference type="ChEBI" id="CHEBI:83144"/>
        <dbReference type="ChEBI" id="CHEBI:83145"/>
        <dbReference type="EC" id="2.1.3.15"/>
    </reaction>
</comment>
<keyword evidence="8" id="KW-0443">Lipid metabolism</keyword>
<dbReference type="InterPro" id="IPR029045">
    <property type="entry name" value="ClpP/crotonase-like_dom_sf"/>
</dbReference>
<evidence type="ECO:0000256" key="4">
    <source>
        <dbReference type="ARBA" id="ARBA00022679"/>
    </source>
</evidence>
<dbReference type="Pfam" id="PF03255">
    <property type="entry name" value="ACCA"/>
    <property type="match status" value="1"/>
</dbReference>
<evidence type="ECO:0000256" key="2">
    <source>
        <dbReference type="ARBA" id="ARBA00011883"/>
    </source>
</evidence>
<dbReference type="GO" id="GO:2001295">
    <property type="term" value="P:malonyl-CoA biosynthetic process"/>
    <property type="evidence" value="ECO:0000318"/>
    <property type="project" value="GO_Central"/>
</dbReference>
<dbReference type="SUPFAM" id="SSF52096">
    <property type="entry name" value="ClpP/crotonase"/>
    <property type="match status" value="1"/>
</dbReference>
<dbReference type="EMBL" id="CM001223">
    <property type="protein sequence ID" value="KEH23131.1"/>
    <property type="molecule type" value="Genomic_DNA"/>
</dbReference>
<keyword evidence="15" id="KW-1185">Reference proteome</keyword>
<evidence type="ECO:0000313" key="15">
    <source>
        <dbReference type="Proteomes" id="UP000002051"/>
    </source>
</evidence>
<dbReference type="ExpressionAtlas" id="A0A072U103">
    <property type="expression patterns" value="differential"/>
</dbReference>
<reference evidence="13 15" key="1">
    <citation type="journal article" date="2011" name="Nature">
        <title>The Medicago genome provides insight into the evolution of rhizobial symbioses.</title>
        <authorList>
            <person name="Young N.D."/>
            <person name="Debelle F."/>
            <person name="Oldroyd G.E."/>
            <person name="Geurts R."/>
            <person name="Cannon S.B."/>
            <person name="Udvardi M.K."/>
            <person name="Benedito V.A."/>
            <person name="Mayer K.F."/>
            <person name="Gouzy J."/>
            <person name="Schoof H."/>
            <person name="Van de Peer Y."/>
            <person name="Proost S."/>
            <person name="Cook D.R."/>
            <person name="Meyers B.C."/>
            <person name="Spannagl M."/>
            <person name="Cheung F."/>
            <person name="De Mita S."/>
            <person name="Krishnakumar V."/>
            <person name="Gundlach H."/>
            <person name="Zhou S."/>
            <person name="Mudge J."/>
            <person name="Bharti A.K."/>
            <person name="Murray J.D."/>
            <person name="Naoumkina M.A."/>
            <person name="Rosen B."/>
            <person name="Silverstein K.A."/>
            <person name="Tang H."/>
            <person name="Rombauts S."/>
            <person name="Zhao P.X."/>
            <person name="Zhou P."/>
            <person name="Barbe V."/>
            <person name="Bardou P."/>
            <person name="Bechner M."/>
            <person name="Bellec A."/>
            <person name="Berger A."/>
            <person name="Berges H."/>
            <person name="Bidwell S."/>
            <person name="Bisseling T."/>
            <person name="Choisne N."/>
            <person name="Couloux A."/>
            <person name="Denny R."/>
            <person name="Deshpande S."/>
            <person name="Dai X."/>
            <person name="Doyle J.J."/>
            <person name="Dudez A.M."/>
            <person name="Farmer A.D."/>
            <person name="Fouteau S."/>
            <person name="Franken C."/>
            <person name="Gibelin C."/>
            <person name="Gish J."/>
            <person name="Goldstein S."/>
            <person name="Gonzalez A.J."/>
            <person name="Green P.J."/>
            <person name="Hallab A."/>
            <person name="Hartog M."/>
            <person name="Hua A."/>
            <person name="Humphray S.J."/>
            <person name="Jeong D.H."/>
            <person name="Jing Y."/>
            <person name="Jocker A."/>
            <person name="Kenton S.M."/>
            <person name="Kim D.J."/>
            <person name="Klee K."/>
            <person name="Lai H."/>
            <person name="Lang C."/>
            <person name="Lin S."/>
            <person name="Macmil S.L."/>
            <person name="Magdelenat G."/>
            <person name="Matthews L."/>
            <person name="McCorrison J."/>
            <person name="Monaghan E.L."/>
            <person name="Mun J.H."/>
            <person name="Najar F.Z."/>
            <person name="Nicholson C."/>
            <person name="Noirot C."/>
            <person name="O'Bleness M."/>
            <person name="Paule C.R."/>
            <person name="Poulain J."/>
            <person name="Prion F."/>
            <person name="Qin B."/>
            <person name="Qu C."/>
            <person name="Retzel E.F."/>
            <person name="Riddle C."/>
            <person name="Sallet E."/>
            <person name="Samain S."/>
            <person name="Samson N."/>
            <person name="Sanders I."/>
            <person name="Saurat O."/>
            <person name="Scarpelli C."/>
            <person name="Schiex T."/>
            <person name="Segurens B."/>
            <person name="Severin A.J."/>
            <person name="Sherrier D.J."/>
            <person name="Shi R."/>
            <person name="Sims S."/>
            <person name="Singer S.R."/>
            <person name="Sinharoy S."/>
            <person name="Sterck L."/>
            <person name="Viollet A."/>
            <person name="Wang B.B."/>
            <person name="Wang K."/>
            <person name="Wang M."/>
            <person name="Wang X."/>
            <person name="Warfsmann J."/>
            <person name="Weissenbach J."/>
            <person name="White D.D."/>
            <person name="White J.D."/>
            <person name="Wiley G.B."/>
            <person name="Wincker P."/>
            <person name="Xing Y."/>
            <person name="Yang L."/>
            <person name="Yao Z."/>
            <person name="Ying F."/>
            <person name="Zhai J."/>
            <person name="Zhou L."/>
            <person name="Zuber A."/>
            <person name="Denarie J."/>
            <person name="Dixon R.A."/>
            <person name="May G.D."/>
            <person name="Schwartz D.C."/>
            <person name="Rogers J."/>
            <person name="Quetier F."/>
            <person name="Town C.D."/>
            <person name="Roe B.A."/>
        </authorList>
    </citation>
    <scope>NUCLEOTIDE SEQUENCE [LARGE SCALE GENOMIC DNA]</scope>
    <source>
        <strain evidence="13">A17</strain>
        <strain evidence="14 15">cv. Jemalong A17</strain>
    </source>
</reference>
<feature type="domain" description="CoA carboxyltransferase C-terminal" evidence="12">
    <location>
        <begin position="169"/>
        <end position="423"/>
    </location>
</feature>
<keyword evidence="3" id="KW-0444">Lipid biosynthesis</keyword>
<dbReference type="InterPro" id="IPR001095">
    <property type="entry name" value="Acetyl_CoA_COase_a_su"/>
</dbReference>
<dbReference type="PROSITE" id="PS50989">
    <property type="entry name" value="COA_CT_CTER"/>
    <property type="match status" value="1"/>
</dbReference>
<reference evidence="13 15" key="2">
    <citation type="journal article" date="2014" name="BMC Genomics">
        <title>An improved genome release (version Mt4.0) for the model legume Medicago truncatula.</title>
        <authorList>
            <person name="Tang H."/>
            <person name="Krishnakumar V."/>
            <person name="Bidwell S."/>
            <person name="Rosen B."/>
            <person name="Chan A."/>
            <person name="Zhou S."/>
            <person name="Gentzbittel L."/>
            <person name="Childs K.L."/>
            <person name="Yandell M."/>
            <person name="Gundlach H."/>
            <person name="Mayer K.F."/>
            <person name="Schwartz D.C."/>
            <person name="Town C.D."/>
        </authorList>
    </citation>
    <scope>GENOME REANNOTATION</scope>
    <source>
        <strain evidence="13">A17</strain>
        <strain evidence="14 15">cv. Jemalong A17</strain>
    </source>
</reference>
<evidence type="ECO:0000256" key="1">
    <source>
        <dbReference type="ARBA" id="ARBA00004956"/>
    </source>
</evidence>
<reference evidence="14" key="3">
    <citation type="submission" date="2015-04" db="UniProtKB">
        <authorList>
            <consortium name="EnsemblPlants"/>
        </authorList>
    </citation>
    <scope>IDENTIFICATION</scope>
    <source>
        <strain evidence="14">cv. Jemalong A17</strain>
    </source>
</reference>
<dbReference type="NCBIfam" id="NF041504">
    <property type="entry name" value="AccA_sub"/>
    <property type="match status" value="1"/>
</dbReference>